<comment type="similarity">
    <text evidence="7">Belongs to the aspartate/glutamate racemases family.</text>
</comment>
<dbReference type="InterPro" id="IPR015942">
    <property type="entry name" value="Asp/Glu/hydantoin_racemase"/>
</dbReference>
<keyword evidence="4 7" id="KW-0573">Peptidoglycan synthesis</keyword>
<dbReference type="OrthoDB" id="9801055at2"/>
<protein>
    <recommendedName>
        <fullName evidence="2 7">Glutamate racemase</fullName>
        <ecNumber evidence="2 7">5.1.1.3</ecNumber>
    </recommendedName>
</protein>
<dbReference type="AlphaFoldDB" id="A0A1I6D4Z9"/>
<feature type="binding site" evidence="7">
    <location>
        <begin position="75"/>
        <end position="76"/>
    </location>
    <ligand>
        <name>substrate</name>
    </ligand>
</feature>
<dbReference type="InterPro" id="IPR004391">
    <property type="entry name" value="Glu_race"/>
</dbReference>
<feature type="binding site" evidence="7">
    <location>
        <begin position="11"/>
        <end position="12"/>
    </location>
    <ligand>
        <name>substrate</name>
    </ligand>
</feature>
<feature type="active site" description="Proton donor/acceptor" evidence="7">
    <location>
        <position position="74"/>
    </location>
</feature>
<evidence type="ECO:0000256" key="4">
    <source>
        <dbReference type="ARBA" id="ARBA00022984"/>
    </source>
</evidence>
<evidence type="ECO:0000256" key="2">
    <source>
        <dbReference type="ARBA" id="ARBA00013090"/>
    </source>
</evidence>
<evidence type="ECO:0000256" key="1">
    <source>
        <dbReference type="ARBA" id="ARBA00001602"/>
    </source>
</evidence>
<keyword evidence="6 7" id="KW-0961">Cell wall biogenesis/degradation</keyword>
<gene>
    <name evidence="7" type="primary">murI</name>
    <name evidence="8" type="ORF">SAMN05660706_105106</name>
</gene>
<comment type="function">
    <text evidence="7">Provides the (R)-glutamate required for cell wall biosynthesis.</text>
</comment>
<reference evidence="9" key="1">
    <citation type="submission" date="2016-10" db="EMBL/GenBank/DDBJ databases">
        <authorList>
            <person name="Varghese N."/>
            <person name="Submissions S."/>
        </authorList>
    </citation>
    <scope>NUCLEOTIDE SEQUENCE [LARGE SCALE GENOMIC DNA]</scope>
    <source>
        <strain evidence="9">DSM 3669</strain>
    </source>
</reference>
<proteinExistence type="inferred from homology"/>
<feature type="binding site" evidence="7">
    <location>
        <begin position="43"/>
        <end position="44"/>
    </location>
    <ligand>
        <name>substrate</name>
    </ligand>
</feature>
<keyword evidence="5 7" id="KW-0413">Isomerase</keyword>
<evidence type="ECO:0000256" key="5">
    <source>
        <dbReference type="ARBA" id="ARBA00023235"/>
    </source>
</evidence>
<dbReference type="STRING" id="39060.SAMN05660706_105106"/>
<comment type="catalytic activity">
    <reaction evidence="1 7">
        <text>L-glutamate = D-glutamate</text>
        <dbReference type="Rhea" id="RHEA:12813"/>
        <dbReference type="ChEBI" id="CHEBI:29985"/>
        <dbReference type="ChEBI" id="CHEBI:29986"/>
        <dbReference type="EC" id="5.1.1.3"/>
    </reaction>
</comment>
<dbReference type="EC" id="5.1.1.3" evidence="2 7"/>
<evidence type="ECO:0000256" key="3">
    <source>
        <dbReference type="ARBA" id="ARBA00022960"/>
    </source>
</evidence>
<dbReference type="GO" id="GO:0008360">
    <property type="term" value="P:regulation of cell shape"/>
    <property type="evidence" value="ECO:0007669"/>
    <property type="project" value="UniProtKB-KW"/>
</dbReference>
<dbReference type="PANTHER" id="PTHR21198:SF2">
    <property type="entry name" value="GLUTAMATE RACEMASE"/>
    <property type="match status" value="1"/>
</dbReference>
<dbReference type="GO" id="GO:0009252">
    <property type="term" value="P:peptidoglycan biosynthetic process"/>
    <property type="evidence" value="ECO:0007669"/>
    <property type="project" value="UniProtKB-UniRule"/>
</dbReference>
<keyword evidence="3 7" id="KW-0133">Cell shape</keyword>
<dbReference type="HAMAP" id="MF_00258">
    <property type="entry name" value="Glu_racemase"/>
    <property type="match status" value="1"/>
</dbReference>
<dbReference type="UniPathway" id="UPA00219"/>
<dbReference type="GO" id="GO:0008881">
    <property type="term" value="F:glutamate racemase activity"/>
    <property type="evidence" value="ECO:0007669"/>
    <property type="project" value="UniProtKB-UniRule"/>
</dbReference>
<keyword evidence="9" id="KW-1185">Reference proteome</keyword>
<evidence type="ECO:0000256" key="7">
    <source>
        <dbReference type="HAMAP-Rule" id="MF_00258"/>
    </source>
</evidence>
<dbReference type="Gene3D" id="3.40.50.1860">
    <property type="match status" value="2"/>
</dbReference>
<name>A0A1I6D4Z9_9FIRM</name>
<dbReference type="RefSeq" id="WP_092482280.1">
    <property type="nucleotide sequence ID" value="NZ_FOYM01000005.1"/>
</dbReference>
<evidence type="ECO:0000313" key="8">
    <source>
        <dbReference type="EMBL" id="SFR00441.1"/>
    </source>
</evidence>
<feature type="active site" description="Proton donor/acceptor" evidence="7">
    <location>
        <position position="184"/>
    </location>
</feature>
<dbReference type="PANTHER" id="PTHR21198">
    <property type="entry name" value="GLUTAMATE RACEMASE"/>
    <property type="match status" value="1"/>
</dbReference>
<evidence type="ECO:0000256" key="6">
    <source>
        <dbReference type="ARBA" id="ARBA00023316"/>
    </source>
</evidence>
<dbReference type="Proteomes" id="UP000199584">
    <property type="component" value="Unassembled WGS sequence"/>
</dbReference>
<feature type="binding site" evidence="7">
    <location>
        <begin position="185"/>
        <end position="186"/>
    </location>
    <ligand>
        <name>substrate</name>
    </ligand>
</feature>
<comment type="pathway">
    <text evidence="7">Cell wall biogenesis; peptidoglycan biosynthesis.</text>
</comment>
<dbReference type="InterPro" id="IPR001920">
    <property type="entry name" value="Asp/Glu_race"/>
</dbReference>
<dbReference type="EMBL" id="FOYM01000005">
    <property type="protein sequence ID" value="SFR00441.1"/>
    <property type="molecule type" value="Genomic_DNA"/>
</dbReference>
<dbReference type="InterPro" id="IPR033134">
    <property type="entry name" value="Asp/Glu_racemase_AS_2"/>
</dbReference>
<dbReference type="Pfam" id="PF01177">
    <property type="entry name" value="Asp_Glu_race"/>
    <property type="match status" value="1"/>
</dbReference>
<sequence length="265" mass="29061">MPNPNPIGIFDSGVGGISVLKEIRRLLPAEELLYFADSAHCPYGVKPQEEIRRRIIKIADFLIARKAKMLVSACNTASIAGLDFLRQFFQVPIVGMEPAVKPAASMTRNGKVGVLATGVTVTGERFNSLLERFANGIEVYKVTCPGLVEQVEMGLLDDPATEKMLHRYLEPLIANSVDTVVLGCTHYPFLRPLVEKIMGPSVKVIDTGCAVAKRVKQVLQEAELQGEAHENGTETFFTSADPVQVGRVINYLWGHPVAKTHHVEL</sequence>
<dbReference type="PROSITE" id="PS00924">
    <property type="entry name" value="ASP_GLU_RACEMASE_2"/>
    <property type="match status" value="1"/>
</dbReference>
<accession>A0A1I6D4Z9</accession>
<dbReference type="NCBIfam" id="TIGR00067">
    <property type="entry name" value="glut_race"/>
    <property type="match status" value="1"/>
</dbReference>
<dbReference type="SUPFAM" id="SSF53681">
    <property type="entry name" value="Aspartate/glutamate racemase"/>
    <property type="match status" value="2"/>
</dbReference>
<organism evidence="8 9">
    <name type="scientific">Desulfoscipio geothermicus DSM 3669</name>
    <dbReference type="NCBI Taxonomy" id="1121426"/>
    <lineage>
        <taxon>Bacteria</taxon>
        <taxon>Bacillati</taxon>
        <taxon>Bacillota</taxon>
        <taxon>Clostridia</taxon>
        <taxon>Eubacteriales</taxon>
        <taxon>Desulfallaceae</taxon>
        <taxon>Desulfoscipio</taxon>
    </lineage>
</organism>
<dbReference type="FunFam" id="3.40.50.1860:FF:000001">
    <property type="entry name" value="Glutamate racemase"/>
    <property type="match status" value="1"/>
</dbReference>
<evidence type="ECO:0000313" key="9">
    <source>
        <dbReference type="Proteomes" id="UP000199584"/>
    </source>
</evidence>
<dbReference type="GO" id="GO:0071555">
    <property type="term" value="P:cell wall organization"/>
    <property type="evidence" value="ECO:0007669"/>
    <property type="project" value="UniProtKB-KW"/>
</dbReference>